<dbReference type="Pfam" id="PF13920">
    <property type="entry name" value="zf-C3HC4_3"/>
    <property type="match status" value="1"/>
</dbReference>
<proteinExistence type="predicted"/>
<sequence>MVKVTVVGGGCLGVKIIGELAFHGHEVRVYDKSPETLDYIRLRVQEEKNLLSEDGLLMPSGFLGDIFYMARLEEAVKTSDFIFEAVSEDLALKQDLFEWISQTCKSDAIIASNSMSISIDKIAERASHPERCLGVRYLYPVYCIPEVEIVPSGFTSLASLEKVRNFLSRMGKVAFFRAGNEPLVLTAKQREAKKAEFIKNLRESKGMIQKNPQTIPNLSEKLPLTKTAESELEEPSSREKDCVVCMDEERNCVLHPCHHMCTCTTCGRLLLKRQDACPICRKHISSVFRVYHS</sequence>
<name>A0AAV6V1Q7_9ARAC</name>
<evidence type="ECO:0000256" key="2">
    <source>
        <dbReference type="ARBA" id="ARBA00022833"/>
    </source>
</evidence>
<keyword evidence="1 3" id="KW-0863">Zinc-finger</keyword>
<feature type="domain" description="RING-type" evidence="4">
    <location>
        <begin position="242"/>
        <end position="281"/>
    </location>
</feature>
<dbReference type="InterPro" id="IPR001841">
    <property type="entry name" value="Znf_RING"/>
</dbReference>
<dbReference type="GO" id="GO:0016491">
    <property type="term" value="F:oxidoreductase activity"/>
    <property type="evidence" value="ECO:0007669"/>
    <property type="project" value="TreeGrafter"/>
</dbReference>
<dbReference type="Gene3D" id="3.30.40.10">
    <property type="entry name" value="Zinc/RING finger domain, C3HC4 (zinc finger)"/>
    <property type="match status" value="1"/>
</dbReference>
<organism evidence="5 6">
    <name type="scientific">Oedothorax gibbosus</name>
    <dbReference type="NCBI Taxonomy" id="931172"/>
    <lineage>
        <taxon>Eukaryota</taxon>
        <taxon>Metazoa</taxon>
        <taxon>Ecdysozoa</taxon>
        <taxon>Arthropoda</taxon>
        <taxon>Chelicerata</taxon>
        <taxon>Arachnida</taxon>
        <taxon>Araneae</taxon>
        <taxon>Araneomorphae</taxon>
        <taxon>Entelegynae</taxon>
        <taxon>Araneoidea</taxon>
        <taxon>Linyphiidae</taxon>
        <taxon>Erigoninae</taxon>
        <taxon>Oedothorax</taxon>
    </lineage>
</organism>
<keyword evidence="1 3" id="KW-0479">Metal-binding</keyword>
<dbReference type="Pfam" id="PF02737">
    <property type="entry name" value="3HCDH_N"/>
    <property type="match status" value="1"/>
</dbReference>
<keyword evidence="2" id="KW-0862">Zinc</keyword>
<dbReference type="GO" id="GO:0070403">
    <property type="term" value="F:NAD+ binding"/>
    <property type="evidence" value="ECO:0007669"/>
    <property type="project" value="InterPro"/>
</dbReference>
<dbReference type="InterPro" id="IPR006176">
    <property type="entry name" value="3-OHacyl-CoA_DH_NAD-bd"/>
</dbReference>
<dbReference type="EMBL" id="JAFNEN010000199">
    <property type="protein sequence ID" value="KAG8189928.1"/>
    <property type="molecule type" value="Genomic_DNA"/>
</dbReference>
<reference evidence="5 6" key="1">
    <citation type="journal article" date="2022" name="Nat. Ecol. Evol.">
        <title>A masculinizing supergene underlies an exaggerated male reproductive morph in a spider.</title>
        <authorList>
            <person name="Hendrickx F."/>
            <person name="De Corte Z."/>
            <person name="Sonet G."/>
            <person name="Van Belleghem S.M."/>
            <person name="Kostlbacher S."/>
            <person name="Vangestel C."/>
        </authorList>
    </citation>
    <scope>NUCLEOTIDE SEQUENCE [LARGE SCALE GENOMIC DNA]</scope>
    <source>
        <strain evidence="5">W744_W776</strain>
    </source>
</reference>
<dbReference type="GO" id="GO:0008270">
    <property type="term" value="F:zinc ion binding"/>
    <property type="evidence" value="ECO:0007669"/>
    <property type="project" value="UniProtKB-KW"/>
</dbReference>
<evidence type="ECO:0000313" key="5">
    <source>
        <dbReference type="EMBL" id="KAG8189928.1"/>
    </source>
</evidence>
<keyword evidence="6" id="KW-1185">Reference proteome</keyword>
<accession>A0AAV6V1Q7</accession>
<dbReference type="PANTHER" id="PTHR48075">
    <property type="entry name" value="3-HYDROXYACYL-COA DEHYDROGENASE FAMILY PROTEIN"/>
    <property type="match status" value="1"/>
</dbReference>
<dbReference type="PANTHER" id="PTHR48075:SF5">
    <property type="entry name" value="3-HYDROXYBUTYRYL-COA DEHYDROGENASE"/>
    <property type="match status" value="1"/>
</dbReference>
<dbReference type="SUPFAM" id="SSF51735">
    <property type="entry name" value="NAD(P)-binding Rossmann-fold domains"/>
    <property type="match status" value="1"/>
</dbReference>
<comment type="caution">
    <text evidence="5">The sequence shown here is derived from an EMBL/GenBank/DDBJ whole genome shotgun (WGS) entry which is preliminary data.</text>
</comment>
<dbReference type="InterPro" id="IPR036291">
    <property type="entry name" value="NAD(P)-bd_dom_sf"/>
</dbReference>
<gene>
    <name evidence="5" type="ORF">JTE90_009070</name>
</gene>
<evidence type="ECO:0000256" key="1">
    <source>
        <dbReference type="ARBA" id="ARBA00022771"/>
    </source>
</evidence>
<evidence type="ECO:0000256" key="3">
    <source>
        <dbReference type="PROSITE-ProRule" id="PRU00175"/>
    </source>
</evidence>
<dbReference type="Proteomes" id="UP000827092">
    <property type="component" value="Unassembled WGS sequence"/>
</dbReference>
<dbReference type="InterPro" id="IPR013083">
    <property type="entry name" value="Znf_RING/FYVE/PHD"/>
</dbReference>
<dbReference type="GO" id="GO:0006631">
    <property type="term" value="P:fatty acid metabolic process"/>
    <property type="evidence" value="ECO:0007669"/>
    <property type="project" value="InterPro"/>
</dbReference>
<evidence type="ECO:0000259" key="4">
    <source>
        <dbReference type="PROSITE" id="PS50089"/>
    </source>
</evidence>
<dbReference type="AlphaFoldDB" id="A0AAV6V1Q7"/>
<dbReference type="SUPFAM" id="SSF57850">
    <property type="entry name" value="RING/U-box"/>
    <property type="match status" value="1"/>
</dbReference>
<dbReference type="PROSITE" id="PS50089">
    <property type="entry name" value="ZF_RING_2"/>
    <property type="match status" value="1"/>
</dbReference>
<evidence type="ECO:0000313" key="6">
    <source>
        <dbReference type="Proteomes" id="UP000827092"/>
    </source>
</evidence>
<dbReference type="Gene3D" id="3.40.50.720">
    <property type="entry name" value="NAD(P)-binding Rossmann-like Domain"/>
    <property type="match status" value="1"/>
</dbReference>
<protein>
    <recommendedName>
        <fullName evidence="4">RING-type domain-containing protein</fullName>
    </recommendedName>
</protein>